<dbReference type="Gene3D" id="1.10.555.10">
    <property type="entry name" value="Rho GTPase activation protein"/>
    <property type="match status" value="1"/>
</dbReference>
<feature type="compositionally biased region" description="Low complexity" evidence="6">
    <location>
        <begin position="228"/>
        <end position="240"/>
    </location>
</feature>
<keyword evidence="4" id="KW-0440">LIM domain</keyword>
<dbReference type="SUPFAM" id="SSF57889">
    <property type="entry name" value="Cysteine-rich domain"/>
    <property type="match status" value="1"/>
</dbReference>
<gene>
    <name evidence="10" type="ORF">BD626DRAFT_421959</name>
</gene>
<feature type="compositionally biased region" description="Low complexity" evidence="6">
    <location>
        <begin position="350"/>
        <end position="370"/>
    </location>
</feature>
<feature type="compositionally biased region" description="Polar residues" evidence="6">
    <location>
        <begin position="333"/>
        <end position="342"/>
    </location>
</feature>
<dbReference type="InterPro" id="IPR051854">
    <property type="entry name" value="Rho-type_GAP"/>
</dbReference>
<evidence type="ECO:0000313" key="11">
    <source>
        <dbReference type="Proteomes" id="UP000320762"/>
    </source>
</evidence>
<dbReference type="Gene3D" id="3.30.60.20">
    <property type="match status" value="1"/>
</dbReference>
<dbReference type="SMART" id="SM00324">
    <property type="entry name" value="RhoGAP"/>
    <property type="match status" value="1"/>
</dbReference>
<accession>A0A550CXV4</accession>
<keyword evidence="2 4" id="KW-0479">Metal-binding</keyword>
<evidence type="ECO:0000259" key="7">
    <source>
        <dbReference type="PROSITE" id="PS50023"/>
    </source>
</evidence>
<comment type="caution">
    <text evidence="10">The sequence shown here is derived from an EMBL/GenBank/DDBJ whole genome shotgun (WGS) entry which is preliminary data.</text>
</comment>
<evidence type="ECO:0000313" key="10">
    <source>
        <dbReference type="EMBL" id="TRM69627.1"/>
    </source>
</evidence>
<feature type="domain" description="Phorbol-ester/DAG-type" evidence="8">
    <location>
        <begin position="1067"/>
        <end position="1114"/>
    </location>
</feature>
<dbReference type="PANTHER" id="PTHR46075:SF2">
    <property type="entry name" value="RHO GTPASE ACTIVATING PROTEIN AT 5A, ISOFORM A"/>
    <property type="match status" value="1"/>
</dbReference>
<feature type="compositionally biased region" description="Polar residues" evidence="6">
    <location>
        <begin position="400"/>
        <end position="409"/>
    </location>
</feature>
<dbReference type="PROSITE" id="PS50023">
    <property type="entry name" value="LIM_DOMAIN_2"/>
    <property type="match status" value="1"/>
</dbReference>
<evidence type="ECO:0000256" key="1">
    <source>
        <dbReference type="ARBA" id="ARBA00022468"/>
    </source>
</evidence>
<evidence type="ECO:0008006" key="12">
    <source>
        <dbReference type="Google" id="ProtNLM"/>
    </source>
</evidence>
<dbReference type="GO" id="GO:0046872">
    <property type="term" value="F:metal ion binding"/>
    <property type="evidence" value="ECO:0007669"/>
    <property type="project" value="UniProtKB-KW"/>
</dbReference>
<dbReference type="CDD" id="cd09395">
    <property type="entry name" value="LIM2_Rga"/>
    <property type="match status" value="1"/>
</dbReference>
<evidence type="ECO:0000259" key="9">
    <source>
        <dbReference type="PROSITE" id="PS50238"/>
    </source>
</evidence>
<dbReference type="PROSITE" id="PS00479">
    <property type="entry name" value="ZF_DAG_PE_1"/>
    <property type="match status" value="1"/>
</dbReference>
<dbReference type="InterPro" id="IPR002219">
    <property type="entry name" value="PKC_DAG/PE"/>
</dbReference>
<dbReference type="PANTHER" id="PTHR46075">
    <property type="entry name" value="CHIMERIN FAMILY MEMBER"/>
    <property type="match status" value="1"/>
</dbReference>
<dbReference type="PROSITE" id="PS50238">
    <property type="entry name" value="RHOGAP"/>
    <property type="match status" value="1"/>
</dbReference>
<feature type="region of interest" description="Disordered" evidence="6">
    <location>
        <begin position="157"/>
        <end position="572"/>
    </location>
</feature>
<dbReference type="InterPro" id="IPR001781">
    <property type="entry name" value="Znf_LIM"/>
</dbReference>
<dbReference type="FunFam" id="1.10.555.10:FF:000043">
    <property type="entry name" value="Rho GTPase activator Rga"/>
    <property type="match status" value="1"/>
</dbReference>
<evidence type="ECO:0000259" key="8">
    <source>
        <dbReference type="PROSITE" id="PS50081"/>
    </source>
</evidence>
<dbReference type="Pfam" id="PF00620">
    <property type="entry name" value="RhoGAP"/>
    <property type="match status" value="1"/>
</dbReference>
<evidence type="ECO:0000256" key="2">
    <source>
        <dbReference type="ARBA" id="ARBA00022723"/>
    </source>
</evidence>
<feature type="compositionally biased region" description="Low complexity" evidence="6">
    <location>
        <begin position="310"/>
        <end position="320"/>
    </location>
</feature>
<dbReference type="SMART" id="SM00132">
    <property type="entry name" value="LIM"/>
    <property type="match status" value="2"/>
</dbReference>
<dbReference type="SUPFAM" id="SSF48350">
    <property type="entry name" value="GTPase activation domain, GAP"/>
    <property type="match status" value="1"/>
</dbReference>
<keyword evidence="5" id="KW-0175">Coiled coil</keyword>
<feature type="compositionally biased region" description="Acidic residues" evidence="6">
    <location>
        <begin position="560"/>
        <end position="569"/>
    </location>
</feature>
<dbReference type="Proteomes" id="UP000320762">
    <property type="component" value="Unassembled WGS sequence"/>
</dbReference>
<feature type="compositionally biased region" description="Basic and acidic residues" evidence="6">
    <location>
        <begin position="504"/>
        <end position="519"/>
    </location>
</feature>
<name>A0A550CXV4_9AGAR</name>
<evidence type="ECO:0000256" key="4">
    <source>
        <dbReference type="PROSITE-ProRule" id="PRU00125"/>
    </source>
</evidence>
<reference evidence="10 11" key="1">
    <citation type="journal article" date="2019" name="New Phytol.">
        <title>Comparative genomics reveals unique wood-decay strategies and fruiting body development in the Schizophyllaceae.</title>
        <authorList>
            <person name="Almasi E."/>
            <person name="Sahu N."/>
            <person name="Krizsan K."/>
            <person name="Balint B."/>
            <person name="Kovacs G.M."/>
            <person name="Kiss B."/>
            <person name="Cseklye J."/>
            <person name="Drula E."/>
            <person name="Henrissat B."/>
            <person name="Nagy I."/>
            <person name="Chovatia M."/>
            <person name="Adam C."/>
            <person name="LaButti K."/>
            <person name="Lipzen A."/>
            <person name="Riley R."/>
            <person name="Grigoriev I.V."/>
            <person name="Nagy L.G."/>
        </authorList>
    </citation>
    <scope>NUCLEOTIDE SEQUENCE [LARGE SCALE GENOMIC DNA]</scope>
    <source>
        <strain evidence="10 11">NL-1724</strain>
    </source>
</reference>
<dbReference type="PROSITE" id="PS50081">
    <property type="entry name" value="ZF_DAG_PE_2"/>
    <property type="match status" value="1"/>
</dbReference>
<feature type="compositionally biased region" description="Basic and acidic residues" evidence="6">
    <location>
        <begin position="175"/>
        <end position="188"/>
    </location>
</feature>
<feature type="region of interest" description="Disordered" evidence="6">
    <location>
        <begin position="637"/>
        <end position="728"/>
    </location>
</feature>
<keyword evidence="3 4" id="KW-0862">Zinc</keyword>
<feature type="coiled-coil region" evidence="5">
    <location>
        <begin position="924"/>
        <end position="951"/>
    </location>
</feature>
<dbReference type="SMART" id="SM00109">
    <property type="entry name" value="C1"/>
    <property type="match status" value="1"/>
</dbReference>
<feature type="compositionally biased region" description="Basic and acidic residues" evidence="6">
    <location>
        <begin position="457"/>
        <end position="466"/>
    </location>
</feature>
<keyword evidence="11" id="KW-1185">Reference proteome</keyword>
<evidence type="ECO:0000256" key="3">
    <source>
        <dbReference type="ARBA" id="ARBA00022833"/>
    </source>
</evidence>
<organism evidence="10 11">
    <name type="scientific">Schizophyllum amplum</name>
    <dbReference type="NCBI Taxonomy" id="97359"/>
    <lineage>
        <taxon>Eukaryota</taxon>
        <taxon>Fungi</taxon>
        <taxon>Dikarya</taxon>
        <taxon>Basidiomycota</taxon>
        <taxon>Agaricomycotina</taxon>
        <taxon>Agaricomycetes</taxon>
        <taxon>Agaricomycetidae</taxon>
        <taxon>Agaricales</taxon>
        <taxon>Schizophyllaceae</taxon>
        <taxon>Schizophyllum</taxon>
    </lineage>
</organism>
<dbReference type="InterPro" id="IPR008936">
    <property type="entry name" value="Rho_GTPase_activation_prot"/>
</dbReference>
<dbReference type="OrthoDB" id="79452at2759"/>
<dbReference type="STRING" id="97359.A0A550CXV4"/>
<dbReference type="Pfam" id="PF00130">
    <property type="entry name" value="C1_1"/>
    <property type="match status" value="1"/>
</dbReference>
<dbReference type="GO" id="GO:0005096">
    <property type="term" value="F:GTPase activator activity"/>
    <property type="evidence" value="ECO:0007669"/>
    <property type="project" value="UniProtKB-KW"/>
</dbReference>
<dbReference type="PROSITE" id="PS00478">
    <property type="entry name" value="LIM_DOMAIN_1"/>
    <property type="match status" value="2"/>
</dbReference>
<feature type="region of interest" description="Disordered" evidence="6">
    <location>
        <begin position="970"/>
        <end position="1008"/>
    </location>
</feature>
<feature type="compositionally biased region" description="Polar residues" evidence="6">
    <location>
        <begin position="655"/>
        <end position="673"/>
    </location>
</feature>
<dbReference type="InterPro" id="IPR046349">
    <property type="entry name" value="C1-like_sf"/>
</dbReference>
<dbReference type="EMBL" id="VDMD01000001">
    <property type="protein sequence ID" value="TRM69627.1"/>
    <property type="molecule type" value="Genomic_DNA"/>
</dbReference>
<dbReference type="Gene3D" id="2.10.110.10">
    <property type="entry name" value="Cysteine Rich Protein"/>
    <property type="match status" value="2"/>
</dbReference>
<evidence type="ECO:0000256" key="6">
    <source>
        <dbReference type="SAM" id="MobiDB-lite"/>
    </source>
</evidence>
<dbReference type="Pfam" id="PF00412">
    <property type="entry name" value="LIM"/>
    <property type="match status" value="2"/>
</dbReference>
<sequence>MLATMNAPTSAQPTQLDQSAAHDNLVADLASDDRLCPGCNKSAFTEQGGLVVAFGQSLFHVNCFKCAKCHNQVTADTNLLLLSDGSPICANCSYNCSLCHQPILDEAIMTGDDSFHAHCFTCKVCKNRIDDLVFAKTSQGIYCMNCHNDRMIRIRKHTQRKAERERAAGGSGSSKSRERDARQYHKDSATSTPTMEAFDRQRLPGSDRSMPNTPIAHSPHPLSRRDSATATPPAVTVAPPQDHGDRPPVPQHPPMHRTASASSVETSRSEMKRNALPAYAAFADKEQERAGYPTKPLHVPNKPSRDFLTSESSASSLAPSDEAKRNKRRSINPALSLSNFNMPVSPPQSSPSLSPLSASFSGRPTTSSRSPTPPIGGDRDAPNRGDHSGSSRTPSPSPSQFHTSPTSPYERTLPLPPDDAPDRTVVQERPPLQHIESSPAAPYPSFHQPPDTARSLPDVHRTDRQLLGDPQLPTNGLRQQRSFDERGARPVSPSGRARSGSYAGREHAASPSHRADVPRSAESGTDTEAEPDGANHRRRATKSLDRDQQAGPLNGREDTLQPDDSDDMDESRPVERTSIATYIAPALPPIRFSMNTADFSELFSGMSKGGSGSMSTADIQKKLAMLAERSDAKEADSKAEAFAKAAATQAETTDGRTTPTSGSSTMLPRTPSTAHDADVRPKLKNGISLPLGNGGSDPSLPLRARAISESTGRHPSGSLSDPSGPPRIAISLSENGQLRQEQSQAVMQRLEDVLRDARRREAQDVKLDKTFVEAIVAAWNSKSTEFNDLKAKFDSEKRTSRQYIDGLSVAQTEYDRELKARREAEAEVTRLRVLLSGQAARLTALSGDSRRQELRQKVTREMDERLSGLEQDLSKLKVQRDMTLAEVEELNTAKSPSYPDPPANLSRTLSMRLDNIKTQYQHDLVPLTQQRETLQREIAELKAVRDVFLEETTTLNARNEELAQLSAQYTRKLENPPETPQKQNVGRSASLRKKPPPTQQLTPPVISGPMNPIVLPPSLSNDSQENLARVIKVDPDMTPNKAKWFRSKTKDLPTPGADGKGTKAIQDHNFQQLSILRFTRCDHCGDKMWGSQLRCTICNVAVHVRCLNLVQASCNHNLPNGAREESHGPPPPSMFGRDLVEQVLADANRLGVDRHVPVIVEKCIDAVETLALDYEGIYRKTGGSNQSKTITQLFERGDYLSFDLRDSDRFNDICSVTSVLKSYFRALPNPLLTYELHEQFVAAAVEIKDVPTKNKALLDLVNNLPSPHYFTLRMLMLHLNRVYERSERNLMNARNLGVVFGPTLMRSSDPSAEFGDMAGKALTIEWLVENAPFVFKVST</sequence>
<dbReference type="InterPro" id="IPR000198">
    <property type="entry name" value="RhoGAP_dom"/>
</dbReference>
<protein>
    <recommendedName>
        <fullName evidence="12">RhoGAP-domain-containing protein</fullName>
    </recommendedName>
</protein>
<feature type="compositionally biased region" description="Basic and acidic residues" evidence="6">
    <location>
        <begin position="377"/>
        <end position="389"/>
    </location>
</feature>
<proteinExistence type="predicted"/>
<feature type="compositionally biased region" description="Low complexity" evidence="6">
    <location>
        <begin position="642"/>
        <end position="652"/>
    </location>
</feature>
<feature type="domain" description="LIM zinc-binding" evidence="7">
    <location>
        <begin position="94"/>
        <end position="153"/>
    </location>
</feature>
<keyword evidence="1" id="KW-0343">GTPase activation</keyword>
<feature type="domain" description="Rho-GAP" evidence="9">
    <location>
        <begin position="1137"/>
        <end position="1335"/>
    </location>
</feature>
<dbReference type="GO" id="GO:0007165">
    <property type="term" value="P:signal transduction"/>
    <property type="evidence" value="ECO:0007669"/>
    <property type="project" value="InterPro"/>
</dbReference>
<evidence type="ECO:0000256" key="5">
    <source>
        <dbReference type="SAM" id="Coils"/>
    </source>
</evidence>